<protein>
    <submittedName>
        <fullName evidence="1">Uncharacterized protein</fullName>
    </submittedName>
</protein>
<dbReference type="AlphaFoldDB" id="A0A4C1TL14"/>
<reference evidence="1 2" key="1">
    <citation type="journal article" date="2019" name="Commun. Biol.">
        <title>The bagworm genome reveals a unique fibroin gene that provides high tensile strength.</title>
        <authorList>
            <person name="Kono N."/>
            <person name="Nakamura H."/>
            <person name="Ohtoshi R."/>
            <person name="Tomita M."/>
            <person name="Numata K."/>
            <person name="Arakawa K."/>
        </authorList>
    </citation>
    <scope>NUCLEOTIDE SEQUENCE [LARGE SCALE GENOMIC DNA]</scope>
</reference>
<evidence type="ECO:0000313" key="1">
    <source>
        <dbReference type="EMBL" id="GBP14300.1"/>
    </source>
</evidence>
<name>A0A4C1TL14_EUMVA</name>
<accession>A0A4C1TL14</accession>
<dbReference type="EMBL" id="BGZK01005496">
    <property type="protein sequence ID" value="GBP14300.1"/>
    <property type="molecule type" value="Genomic_DNA"/>
</dbReference>
<dbReference type="OrthoDB" id="8050562at2759"/>
<gene>
    <name evidence="1" type="ORF">EVAR_73324_1</name>
</gene>
<dbReference type="Proteomes" id="UP000299102">
    <property type="component" value="Unassembled WGS sequence"/>
</dbReference>
<sequence length="195" mass="21551">QNRKEKVYFEDGIYPSRDSEDEDRKLVEYKIRKKVLRLRKKRGIDVPAARELIESKARLQKPKIDAALEKLPPPPPPATMPPPNLEQPSYLRPPTPVPLVYFHFDSVVHPMYVSQLEKPIPPRLLNPKCVPPGAATTSALTATATNVPNTGPNHSPNLNLASGGPTSKKELTTLAALNRVGRNENAASSPKLMVM</sequence>
<keyword evidence="2" id="KW-1185">Reference proteome</keyword>
<proteinExistence type="predicted"/>
<feature type="non-terminal residue" evidence="1">
    <location>
        <position position="1"/>
    </location>
</feature>
<evidence type="ECO:0000313" key="2">
    <source>
        <dbReference type="Proteomes" id="UP000299102"/>
    </source>
</evidence>
<comment type="caution">
    <text evidence="1">The sequence shown here is derived from an EMBL/GenBank/DDBJ whole genome shotgun (WGS) entry which is preliminary data.</text>
</comment>
<organism evidence="1 2">
    <name type="scientific">Eumeta variegata</name>
    <name type="common">Bagworm moth</name>
    <name type="synonym">Eumeta japonica</name>
    <dbReference type="NCBI Taxonomy" id="151549"/>
    <lineage>
        <taxon>Eukaryota</taxon>
        <taxon>Metazoa</taxon>
        <taxon>Ecdysozoa</taxon>
        <taxon>Arthropoda</taxon>
        <taxon>Hexapoda</taxon>
        <taxon>Insecta</taxon>
        <taxon>Pterygota</taxon>
        <taxon>Neoptera</taxon>
        <taxon>Endopterygota</taxon>
        <taxon>Lepidoptera</taxon>
        <taxon>Glossata</taxon>
        <taxon>Ditrysia</taxon>
        <taxon>Tineoidea</taxon>
        <taxon>Psychidae</taxon>
        <taxon>Oiketicinae</taxon>
        <taxon>Eumeta</taxon>
    </lineage>
</organism>